<proteinExistence type="predicted"/>
<sequence length="204" mass="23419">MNAQTCLKKLQYVGVLSFATVSPDGTPQIRCISAIHYETDALYFFTARGKGFCKELLRDGRVQILAYTRYNEMIRVSAKAIPVPRADQKKWIDVIFEEQPYLANVYPNDTREIGIVFSIRDMEIEYFNLAVHPIFRENYIVGNRRIKQKGYEITNRCIGCGTCAENCPQNCIKAGKPYQIMQEHCLHCGSCYEHCPVQAVMQKD</sequence>
<evidence type="ECO:0000256" key="1">
    <source>
        <dbReference type="ARBA" id="ARBA00022448"/>
    </source>
</evidence>
<keyword evidence="4" id="KW-0249">Electron transport</keyword>
<dbReference type="Pfam" id="PF12838">
    <property type="entry name" value="Fer4_7"/>
    <property type="match status" value="1"/>
</dbReference>
<keyword evidence="2" id="KW-0004">4Fe-4S</keyword>
<dbReference type="PROSITE" id="PS51379">
    <property type="entry name" value="4FE4S_FER_2"/>
    <property type="match status" value="2"/>
</dbReference>
<dbReference type="PROSITE" id="PS00198">
    <property type="entry name" value="4FE4S_FER_1"/>
    <property type="match status" value="2"/>
</dbReference>
<evidence type="ECO:0000256" key="5">
    <source>
        <dbReference type="ARBA" id="ARBA00023004"/>
    </source>
</evidence>
<keyword evidence="6" id="KW-0411">Iron-sulfur</keyword>
<dbReference type="SUPFAM" id="SSF54862">
    <property type="entry name" value="4Fe-4S ferredoxins"/>
    <property type="match status" value="1"/>
</dbReference>
<keyword evidence="9" id="KW-1185">Reference proteome</keyword>
<accession>A0ABQ0BDT1</accession>
<evidence type="ECO:0000256" key="6">
    <source>
        <dbReference type="ARBA" id="ARBA00023014"/>
    </source>
</evidence>
<feature type="domain" description="4Fe-4S ferredoxin-type" evidence="7">
    <location>
        <begin position="178"/>
        <end position="204"/>
    </location>
</feature>
<evidence type="ECO:0000256" key="3">
    <source>
        <dbReference type="ARBA" id="ARBA00022723"/>
    </source>
</evidence>
<dbReference type="RefSeq" id="WP_390407492.1">
    <property type="nucleotide sequence ID" value="NZ_BAABYW010000001.1"/>
</dbReference>
<evidence type="ECO:0000313" key="8">
    <source>
        <dbReference type="EMBL" id="GAA6409612.1"/>
    </source>
</evidence>
<dbReference type="InterPro" id="IPR012349">
    <property type="entry name" value="Split_barrel_FMN-bd"/>
</dbReference>
<keyword evidence="1" id="KW-0813">Transport</keyword>
<dbReference type="SUPFAM" id="SSF50475">
    <property type="entry name" value="FMN-binding split barrel"/>
    <property type="match status" value="1"/>
</dbReference>
<dbReference type="InterPro" id="IPR050294">
    <property type="entry name" value="RnfB_subfamily"/>
</dbReference>
<feature type="domain" description="4Fe-4S ferredoxin-type" evidence="7">
    <location>
        <begin position="149"/>
        <end position="177"/>
    </location>
</feature>
<dbReference type="PANTHER" id="PTHR42859">
    <property type="entry name" value="OXIDOREDUCTASE"/>
    <property type="match status" value="1"/>
</dbReference>
<name>A0ABQ0BDT1_9FIRM</name>
<reference evidence="8 9" key="1">
    <citation type="submission" date="2024-04" db="EMBL/GenBank/DDBJ databases">
        <title>Defined microbial consortia suppress multidrug-resistant proinflammatory Enterobacteriaceae via ecological control.</title>
        <authorList>
            <person name="Furuichi M."/>
            <person name="Kawaguchi T."/>
            <person name="Pust M."/>
            <person name="Yasuma K."/>
            <person name="Plichta D."/>
            <person name="Hasegawa N."/>
            <person name="Ohya T."/>
            <person name="Bhattarai S."/>
            <person name="Sasajima S."/>
            <person name="Aoto Y."/>
            <person name="Tuganbaev T."/>
            <person name="Yaginuma M."/>
            <person name="Ueda M."/>
            <person name="Okahashi N."/>
            <person name="Amafuji K."/>
            <person name="Kiridooshi Y."/>
            <person name="Sugita K."/>
            <person name="Strazar M."/>
            <person name="Skelly A."/>
            <person name="Suda W."/>
            <person name="Hattori M."/>
            <person name="Nakamoto N."/>
            <person name="Caballero S."/>
            <person name="Norman J."/>
            <person name="Olle B."/>
            <person name="Tanoue T."/>
            <person name="Arita M."/>
            <person name="Bucci V."/>
            <person name="Atarashi K."/>
            <person name="Xavier R."/>
            <person name="Honda K."/>
        </authorList>
    </citation>
    <scope>NUCLEOTIDE SEQUENCE [LARGE SCALE GENOMIC DNA]</scope>
    <source>
        <strain evidence="9">k04-0078-D8-1</strain>
    </source>
</reference>
<evidence type="ECO:0000256" key="4">
    <source>
        <dbReference type="ARBA" id="ARBA00022982"/>
    </source>
</evidence>
<dbReference type="InterPro" id="IPR017900">
    <property type="entry name" value="4Fe4S_Fe_S_CS"/>
</dbReference>
<dbReference type="Gene3D" id="2.30.110.10">
    <property type="entry name" value="Electron Transport, Fmn-binding Protein, Chain A"/>
    <property type="match status" value="1"/>
</dbReference>
<evidence type="ECO:0000259" key="7">
    <source>
        <dbReference type="PROSITE" id="PS51379"/>
    </source>
</evidence>
<gene>
    <name evidence="8" type="ORF">K040078D81_37290</name>
</gene>
<keyword evidence="3" id="KW-0479">Metal-binding</keyword>
<dbReference type="Pfam" id="PF01243">
    <property type="entry name" value="PNPOx_N"/>
    <property type="match status" value="1"/>
</dbReference>
<protein>
    <recommendedName>
        <fullName evidence="7">4Fe-4S ferredoxin-type domain-containing protein</fullName>
    </recommendedName>
</protein>
<dbReference type="Proteomes" id="UP001600943">
    <property type="component" value="Unassembled WGS sequence"/>
</dbReference>
<dbReference type="InterPro" id="IPR011576">
    <property type="entry name" value="Pyridox_Oxase_N"/>
</dbReference>
<evidence type="ECO:0000256" key="2">
    <source>
        <dbReference type="ARBA" id="ARBA00022485"/>
    </source>
</evidence>
<keyword evidence="5" id="KW-0408">Iron</keyword>
<dbReference type="Gene3D" id="3.30.70.20">
    <property type="match status" value="1"/>
</dbReference>
<dbReference type="InterPro" id="IPR017896">
    <property type="entry name" value="4Fe4S_Fe-S-bd"/>
</dbReference>
<comment type="caution">
    <text evidence="8">The sequence shown here is derived from an EMBL/GenBank/DDBJ whole genome shotgun (WGS) entry which is preliminary data.</text>
</comment>
<evidence type="ECO:0000313" key="9">
    <source>
        <dbReference type="Proteomes" id="UP001600943"/>
    </source>
</evidence>
<organism evidence="8 9">
    <name type="scientific">Blautia hominis</name>
    <dbReference type="NCBI Taxonomy" id="2025493"/>
    <lineage>
        <taxon>Bacteria</taxon>
        <taxon>Bacillati</taxon>
        <taxon>Bacillota</taxon>
        <taxon>Clostridia</taxon>
        <taxon>Lachnospirales</taxon>
        <taxon>Lachnospiraceae</taxon>
        <taxon>Blautia</taxon>
    </lineage>
</organism>
<dbReference type="PANTHER" id="PTHR42859:SF10">
    <property type="entry name" value="DIMETHYLSULFOXIDE REDUCTASE CHAIN B"/>
    <property type="match status" value="1"/>
</dbReference>
<dbReference type="EMBL" id="BAABYW010000001">
    <property type="protein sequence ID" value="GAA6409612.1"/>
    <property type="molecule type" value="Genomic_DNA"/>
</dbReference>